<accession>A0ABQ0EDQ5</accession>
<keyword evidence="10" id="KW-0325">Glycoprotein</keyword>
<feature type="transmembrane region" description="Helical" evidence="12">
    <location>
        <begin position="859"/>
        <end position="886"/>
    </location>
</feature>
<keyword evidence="9" id="KW-0675">Receptor</keyword>
<gene>
    <name evidence="16" type="ORF">APTSU1_000015100</name>
</gene>
<evidence type="ECO:0000256" key="13">
    <source>
        <dbReference type="SAM" id="SignalP"/>
    </source>
</evidence>
<dbReference type="Gene3D" id="3.40.50.10140">
    <property type="entry name" value="Toll/interleukin-1 receptor homology (TIR) domain"/>
    <property type="match status" value="2"/>
</dbReference>
<dbReference type="InterPro" id="IPR003599">
    <property type="entry name" value="Ig_sub"/>
</dbReference>
<feature type="domain" description="Ig-like" evidence="15">
    <location>
        <begin position="749"/>
        <end position="846"/>
    </location>
</feature>
<keyword evidence="17" id="KW-1185">Reference proteome</keyword>
<keyword evidence="12" id="KW-1133">Transmembrane helix</keyword>
<dbReference type="InterPro" id="IPR004074">
    <property type="entry name" value="IL-1_rcpt_I/II-typ"/>
</dbReference>
<evidence type="ECO:0000256" key="6">
    <source>
        <dbReference type="ARBA" id="ARBA00022801"/>
    </source>
</evidence>
<sequence length="1074" mass="122444">MGLWALAILIVAMYLTVTEGSKPFWGLENEALIVRCPKRGGLNNTVEWYYSDTNESIPSQKRNQIFVSRDRLKFLPARVEDSGIYACVIRSPNLNKTGYLNVTIHKRPPSCNIPDYLMYSTVRGSKITCPTIDLYNWTAPVQWFKNCKALQGPRFKAHRSYLFIDKVRHDDEGDYMCQFTHTENGTNYIVTATRSFTVEVITYPKHNYTVDVEIGKTASIACSACFGKGSQFLAAVLWQINKTSVGNFGEARIQEEEGQNKSSSNDMACLTSVLRITGVTANDLSLEYDCLALNFDGVIRHTIRLRRKQPTDLQSIYYIVAGCSLLLMFINVLVIVLKVFWIEVALFWRDIVTPYKTQNDGKLYDAYVIYPRGFPGGAAGSRSVEYFVHHTLPEVLENKCGYKLCIYGRDLLPGQDAATVVESSIQNSRRQVFVLAPHMMHSKEFAYEQEIALHSALIQNNSKVILIEMEAPGEASQLQVGDLQDSLQHLVKMQGTIKWREDHVADKQSLSSKFWKHVRPETPLRGIQDTIQSRSLNMHHDELTLVLCVLVVESVSRSCIHRSQIHVVEGEPFYLKPCDISAPVHKNETATMRWFKGNALHEYRELNTRSSPRIAFRGHALEFWPVELDDEGTYFSQVGNDRRNWTLNVTKRNKHSCFSEKLVRSRDVEVKKSLRITCENPNYEELITHISLYKNCKEISKTPMILKDAEFGDEGYYSCVFSVHHNGKQYNITKTVNITVIEGESKITPAIFGSKSEKVGVELGKDVELNCSALLNKNDLFYWSISKEYSSDPNVQEDRKETTWTYEGKLHASIILRIQKITEKYLNVLYNCTVANEEATDTKSFILVRKETPDISGHVFTRGITVVVLTSVVAVCLVILCVIYKVDLVLFYRRIAERDETLTDGKTYDAFVSYLKECQPESGEEYTFAVETLPRVLEQQFGYKLCIFERDVVPGGAVVDEIHSLIEKSRRLIIVLSKSYLTNGTRHELESGLHEALVERKIKIILIEFTPASNITFLPPSLKLLKSYRVLKWKANSPLSSNSRFWKNLLYLMPAKAVKPWREESEARPVLSAP</sequence>
<evidence type="ECO:0000256" key="5">
    <source>
        <dbReference type="ARBA" id="ARBA00022737"/>
    </source>
</evidence>
<keyword evidence="8" id="KW-1015">Disulfide bond</keyword>
<evidence type="ECO:0000256" key="3">
    <source>
        <dbReference type="ARBA" id="ARBA00022692"/>
    </source>
</evidence>
<keyword evidence="11" id="KW-0393">Immunoglobulin domain</keyword>
<keyword evidence="3 12" id="KW-0812">Transmembrane</keyword>
<keyword evidence="7" id="KW-0520">NAD</keyword>
<evidence type="ECO:0000259" key="14">
    <source>
        <dbReference type="PROSITE" id="PS50104"/>
    </source>
</evidence>
<dbReference type="SUPFAM" id="SSF52200">
    <property type="entry name" value="Toll/Interleukin receptor TIR domain"/>
    <property type="match status" value="2"/>
</dbReference>
<comment type="caution">
    <text evidence="16">The sequence shown here is derived from an EMBL/GenBank/DDBJ whole genome shotgun (WGS) entry which is preliminary data.</text>
</comment>
<evidence type="ECO:0000313" key="17">
    <source>
        <dbReference type="Proteomes" id="UP001623349"/>
    </source>
</evidence>
<feature type="domain" description="Ig-like" evidence="15">
    <location>
        <begin position="114"/>
        <end position="197"/>
    </location>
</feature>
<comment type="similarity">
    <text evidence="2">Belongs to the interleukin-1 receptor family.</text>
</comment>
<dbReference type="InterPro" id="IPR035897">
    <property type="entry name" value="Toll_tir_struct_dom_sf"/>
</dbReference>
<dbReference type="InterPro" id="IPR007110">
    <property type="entry name" value="Ig-like_dom"/>
</dbReference>
<evidence type="ECO:0000256" key="4">
    <source>
        <dbReference type="ARBA" id="ARBA00022729"/>
    </source>
</evidence>
<proteinExistence type="inferred from homology"/>
<dbReference type="PANTHER" id="PTHR11890:SF6">
    <property type="entry name" value="INTERLEUKIN-18 RECEPTOR 1"/>
    <property type="match status" value="1"/>
</dbReference>
<dbReference type="Pfam" id="PF13895">
    <property type="entry name" value="Ig_2"/>
    <property type="match status" value="2"/>
</dbReference>
<dbReference type="PROSITE" id="PS50104">
    <property type="entry name" value="TIR"/>
    <property type="match status" value="2"/>
</dbReference>
<organism evidence="16 17">
    <name type="scientific">Apodemus speciosus</name>
    <name type="common">Large Japanese field mouse</name>
    <dbReference type="NCBI Taxonomy" id="105296"/>
    <lineage>
        <taxon>Eukaryota</taxon>
        <taxon>Metazoa</taxon>
        <taxon>Chordata</taxon>
        <taxon>Craniata</taxon>
        <taxon>Vertebrata</taxon>
        <taxon>Euteleostomi</taxon>
        <taxon>Mammalia</taxon>
        <taxon>Eutheria</taxon>
        <taxon>Euarchontoglires</taxon>
        <taxon>Glires</taxon>
        <taxon>Rodentia</taxon>
        <taxon>Myomorpha</taxon>
        <taxon>Muroidea</taxon>
        <taxon>Muridae</taxon>
        <taxon>Murinae</taxon>
        <taxon>Apodemus</taxon>
    </lineage>
</organism>
<evidence type="ECO:0000259" key="15">
    <source>
        <dbReference type="PROSITE" id="PS50835"/>
    </source>
</evidence>
<dbReference type="CDD" id="cd05757">
    <property type="entry name" value="Ig2_IL1R-like"/>
    <property type="match status" value="1"/>
</dbReference>
<feature type="domain" description="TIR" evidence="14">
    <location>
        <begin position="362"/>
        <end position="522"/>
    </location>
</feature>
<evidence type="ECO:0000256" key="1">
    <source>
        <dbReference type="ARBA" id="ARBA00004479"/>
    </source>
</evidence>
<evidence type="ECO:0000256" key="2">
    <source>
        <dbReference type="ARBA" id="ARBA00009752"/>
    </source>
</evidence>
<dbReference type="InterPro" id="IPR036179">
    <property type="entry name" value="Ig-like_dom_sf"/>
</dbReference>
<dbReference type="Pfam" id="PF01582">
    <property type="entry name" value="TIR"/>
    <property type="match status" value="2"/>
</dbReference>
<feature type="domain" description="TIR" evidence="14">
    <location>
        <begin position="906"/>
        <end position="1053"/>
    </location>
</feature>
<dbReference type="Gene3D" id="2.60.40.10">
    <property type="entry name" value="Immunoglobulins"/>
    <property type="match status" value="6"/>
</dbReference>
<dbReference type="SUPFAM" id="SSF48726">
    <property type="entry name" value="Immunoglobulin"/>
    <property type="match status" value="4"/>
</dbReference>
<keyword evidence="5" id="KW-0677">Repeat</keyword>
<keyword evidence="6" id="KW-0378">Hydrolase</keyword>
<dbReference type="InterPro" id="IPR000157">
    <property type="entry name" value="TIR_dom"/>
</dbReference>
<name>A0ABQ0EDQ5_APOSI</name>
<comment type="subcellular location">
    <subcellularLocation>
        <location evidence="1">Membrane</location>
        <topology evidence="1">Single-pass type I membrane protein</topology>
    </subcellularLocation>
</comment>
<evidence type="ECO:0000256" key="12">
    <source>
        <dbReference type="SAM" id="Phobius"/>
    </source>
</evidence>
<evidence type="ECO:0000256" key="10">
    <source>
        <dbReference type="ARBA" id="ARBA00023180"/>
    </source>
</evidence>
<dbReference type="SMART" id="SM00408">
    <property type="entry name" value="IGc2"/>
    <property type="match status" value="3"/>
</dbReference>
<dbReference type="EMBL" id="BAAFST010000001">
    <property type="protein sequence ID" value="GAB1284921.1"/>
    <property type="molecule type" value="Genomic_DNA"/>
</dbReference>
<keyword evidence="4 13" id="KW-0732">Signal</keyword>
<dbReference type="Proteomes" id="UP001623349">
    <property type="component" value="Unassembled WGS sequence"/>
</dbReference>
<dbReference type="PROSITE" id="PS50835">
    <property type="entry name" value="IG_LIKE"/>
    <property type="match status" value="3"/>
</dbReference>
<feature type="domain" description="Ig-like" evidence="15">
    <location>
        <begin position="28"/>
        <end position="103"/>
    </location>
</feature>
<dbReference type="PANTHER" id="PTHR11890">
    <property type="entry name" value="INTERLEUKIN-1 RECEPTOR FAMILY MEMBER"/>
    <property type="match status" value="1"/>
</dbReference>
<keyword evidence="12" id="KW-0472">Membrane</keyword>
<feature type="signal peptide" evidence="13">
    <location>
        <begin position="1"/>
        <end position="20"/>
    </location>
</feature>
<protein>
    <submittedName>
        <fullName evidence="16">Interleukin-1 receptor-like 1</fullName>
    </submittedName>
</protein>
<evidence type="ECO:0000313" key="16">
    <source>
        <dbReference type="EMBL" id="GAB1284921.1"/>
    </source>
</evidence>
<feature type="transmembrane region" description="Helical" evidence="12">
    <location>
        <begin position="316"/>
        <end position="341"/>
    </location>
</feature>
<feature type="chain" id="PRO_5046061561" evidence="13">
    <location>
        <begin position="21"/>
        <end position="1074"/>
    </location>
</feature>
<evidence type="ECO:0000256" key="8">
    <source>
        <dbReference type="ARBA" id="ARBA00023157"/>
    </source>
</evidence>
<reference evidence="16 17" key="1">
    <citation type="submission" date="2024-08" db="EMBL/GenBank/DDBJ databases">
        <title>The draft genome of Apodemus speciosus.</title>
        <authorList>
            <person name="Nabeshima K."/>
            <person name="Suzuki S."/>
            <person name="Onuma M."/>
        </authorList>
    </citation>
    <scope>NUCLEOTIDE SEQUENCE [LARGE SCALE GENOMIC DNA]</scope>
    <source>
        <strain evidence="16">IB14-021</strain>
    </source>
</reference>
<evidence type="ECO:0000256" key="9">
    <source>
        <dbReference type="ARBA" id="ARBA00023170"/>
    </source>
</evidence>
<dbReference type="SMART" id="SM00255">
    <property type="entry name" value="TIR"/>
    <property type="match status" value="2"/>
</dbReference>
<evidence type="ECO:0000256" key="11">
    <source>
        <dbReference type="ARBA" id="ARBA00023319"/>
    </source>
</evidence>
<evidence type="ECO:0000256" key="7">
    <source>
        <dbReference type="ARBA" id="ARBA00023027"/>
    </source>
</evidence>
<dbReference type="InterPro" id="IPR013783">
    <property type="entry name" value="Ig-like_fold"/>
</dbReference>
<dbReference type="InterPro" id="IPR015621">
    <property type="entry name" value="IL-1_rcpt_fam"/>
</dbReference>
<dbReference type="InterPro" id="IPR003598">
    <property type="entry name" value="Ig_sub2"/>
</dbReference>
<dbReference type="PRINTS" id="PR01536">
    <property type="entry name" value="INTRLKN1R12F"/>
</dbReference>
<dbReference type="SMART" id="SM00409">
    <property type="entry name" value="IG"/>
    <property type="match status" value="6"/>
</dbReference>
<dbReference type="PRINTS" id="PR01537">
    <property type="entry name" value="INTRLKN1R1F"/>
</dbReference>